<reference evidence="3" key="1">
    <citation type="submission" date="2016-11" db="EMBL/GenBank/DDBJ databases">
        <authorList>
            <person name="Jaros S."/>
            <person name="Januszkiewicz K."/>
            <person name="Wedrychowicz H."/>
        </authorList>
    </citation>
    <scope>NUCLEOTIDE SEQUENCE [LARGE SCALE GENOMIC DNA]</scope>
    <source>
        <strain evidence="3">CGMCC 4.3555</strain>
    </source>
</reference>
<feature type="region of interest" description="Disordered" evidence="1">
    <location>
        <begin position="296"/>
        <end position="344"/>
    </location>
</feature>
<name>A0A9X8N3K8_9ACTN</name>
<sequence>MRAIRGIRHWRHNPLRRRTDQVEAWLALAAALLIAVGAPCAGWVAGRAAHNALLEAVRLEHRQRRPVWAVADRPAPGTPVAPAAETFPQRAAHLRVVARWTGPDGGPRTGEVAAPRPVEPGDRFRLWTDDRGRAVPRPLDEGTAQTHTALAALGAAAAAGGLVEGGRRLAVRRVGAEVRVDLGDSFAAGQALEHVMRRRPHVGRALRHPTGRTLQVVDGAWPVVRGQAHQGADVVHGRRGHLRGRPILKEPLRQHGQGGSHSGGFGVGLRVHIEPGSGPADGVLMVFSAATGLSAGSEARQGRAQSLTAESPGIRDRQRQGARRDSFPALFCSAPPGTADGSCD</sequence>
<dbReference type="AlphaFoldDB" id="A0A9X8N3K8"/>
<gene>
    <name evidence="2" type="ORF">SAMN05216268_115115</name>
</gene>
<proteinExistence type="predicted"/>
<dbReference type="PANTHER" id="PTHR42305">
    <property type="entry name" value="MEMBRANE PROTEIN RV1733C-RELATED"/>
    <property type="match status" value="1"/>
</dbReference>
<organism evidence="2 3">
    <name type="scientific">Streptomyces yunnanensis</name>
    <dbReference type="NCBI Taxonomy" id="156453"/>
    <lineage>
        <taxon>Bacteria</taxon>
        <taxon>Bacillati</taxon>
        <taxon>Actinomycetota</taxon>
        <taxon>Actinomycetes</taxon>
        <taxon>Kitasatosporales</taxon>
        <taxon>Streptomycetaceae</taxon>
        <taxon>Streptomyces</taxon>
    </lineage>
</organism>
<dbReference type="PANTHER" id="PTHR42305:SF1">
    <property type="entry name" value="MEMBRANE PROTEIN RV1733C-RELATED"/>
    <property type="match status" value="1"/>
</dbReference>
<feature type="compositionally biased region" description="Basic and acidic residues" evidence="1">
    <location>
        <begin position="313"/>
        <end position="326"/>
    </location>
</feature>
<protein>
    <submittedName>
        <fullName evidence="2">Uncharacterized protein</fullName>
    </submittedName>
</protein>
<evidence type="ECO:0000256" key="1">
    <source>
        <dbReference type="SAM" id="MobiDB-lite"/>
    </source>
</evidence>
<dbReference type="Proteomes" id="UP000184388">
    <property type="component" value="Unassembled WGS sequence"/>
</dbReference>
<evidence type="ECO:0000313" key="3">
    <source>
        <dbReference type="Proteomes" id="UP000184388"/>
    </source>
</evidence>
<dbReference type="InterPro" id="IPR039708">
    <property type="entry name" value="MT1774/Rv1733c-like"/>
</dbReference>
<dbReference type="RefSeq" id="WP_167390819.1">
    <property type="nucleotide sequence ID" value="NZ_FRBK01000015.1"/>
</dbReference>
<dbReference type="EMBL" id="FRBK01000015">
    <property type="protein sequence ID" value="SHM84848.1"/>
    <property type="molecule type" value="Genomic_DNA"/>
</dbReference>
<evidence type="ECO:0000313" key="2">
    <source>
        <dbReference type="EMBL" id="SHM84848.1"/>
    </source>
</evidence>
<accession>A0A9X8N3K8</accession>
<comment type="caution">
    <text evidence="2">The sequence shown here is derived from an EMBL/GenBank/DDBJ whole genome shotgun (WGS) entry which is preliminary data.</text>
</comment>